<dbReference type="Gene3D" id="1.25.10.90">
    <property type="match status" value="1"/>
</dbReference>
<proteinExistence type="predicted"/>
<keyword evidence="2" id="KW-1185">Reference proteome</keyword>
<gene>
    <name evidence="1" type="ORF">Val02_03070</name>
</gene>
<accession>A0A8J4DN39</accession>
<dbReference type="AlphaFoldDB" id="A0A8J4DN39"/>
<dbReference type="PANTHER" id="PTHR41291:SF1">
    <property type="entry name" value="DNA ALKYLATION REPAIR PROTEIN"/>
    <property type="match status" value="1"/>
</dbReference>
<evidence type="ECO:0000313" key="1">
    <source>
        <dbReference type="EMBL" id="GIJ43421.1"/>
    </source>
</evidence>
<dbReference type="PANTHER" id="PTHR41291">
    <property type="entry name" value="DNA ALKYLATION REPAIR PROTEIN"/>
    <property type="match status" value="1"/>
</dbReference>
<name>A0A8J4DN39_9ACTN</name>
<reference evidence="1" key="1">
    <citation type="submission" date="2021-01" db="EMBL/GenBank/DDBJ databases">
        <title>Whole genome shotgun sequence of Virgisporangium aliadipatigenens NBRC 105644.</title>
        <authorList>
            <person name="Komaki H."/>
            <person name="Tamura T."/>
        </authorList>
    </citation>
    <scope>NUCLEOTIDE SEQUENCE</scope>
    <source>
        <strain evidence="1">NBRC 105644</strain>
    </source>
</reference>
<sequence length="258" mass="29262">MHGLRHLRRFWGQRLDALATELARGRRRRHEEQETEVTEATTAGLLAELATLEDPRVREVNAKHGDDHGVNLGGLRAIAKRLRTQHDLARELWRTDDSAARLLALLICRPKAFGRDELDAMLRGARTPKVQDWLVNYVVKKSPHAEELRRAWFHDPDPAVASAGWALTVERVAKKPDGLDLAGLLDQIEAEMKDAPERLQWAMNHCLAQIGIAHAVHRDRAMRIGERLQVLRDYPTPSGCTSPYAPAWITEMVRRQEG</sequence>
<organism evidence="1 2">
    <name type="scientific">Virgisporangium aliadipatigenens</name>
    <dbReference type="NCBI Taxonomy" id="741659"/>
    <lineage>
        <taxon>Bacteria</taxon>
        <taxon>Bacillati</taxon>
        <taxon>Actinomycetota</taxon>
        <taxon>Actinomycetes</taxon>
        <taxon>Micromonosporales</taxon>
        <taxon>Micromonosporaceae</taxon>
        <taxon>Virgisporangium</taxon>
    </lineage>
</organism>
<protein>
    <submittedName>
        <fullName evidence="1">DNA alkylation repair protein</fullName>
    </submittedName>
</protein>
<dbReference type="Pfam" id="PF08713">
    <property type="entry name" value="DNA_alkylation"/>
    <property type="match status" value="1"/>
</dbReference>
<dbReference type="Proteomes" id="UP000619260">
    <property type="component" value="Unassembled WGS sequence"/>
</dbReference>
<dbReference type="InterPro" id="IPR016024">
    <property type="entry name" value="ARM-type_fold"/>
</dbReference>
<comment type="caution">
    <text evidence="1">The sequence shown here is derived from an EMBL/GenBank/DDBJ whole genome shotgun (WGS) entry which is preliminary data.</text>
</comment>
<dbReference type="InterPro" id="IPR014825">
    <property type="entry name" value="DNA_alkylation"/>
</dbReference>
<dbReference type="SUPFAM" id="SSF48371">
    <property type="entry name" value="ARM repeat"/>
    <property type="match status" value="1"/>
</dbReference>
<evidence type="ECO:0000313" key="2">
    <source>
        <dbReference type="Proteomes" id="UP000619260"/>
    </source>
</evidence>
<dbReference type="CDD" id="cd06561">
    <property type="entry name" value="AlkD_like"/>
    <property type="match status" value="1"/>
</dbReference>
<dbReference type="EMBL" id="BOPF01000002">
    <property type="protein sequence ID" value="GIJ43421.1"/>
    <property type="molecule type" value="Genomic_DNA"/>
</dbReference>